<proteinExistence type="predicted"/>
<dbReference type="EMBL" id="BAABGN010000011">
    <property type="protein sequence ID" value="GAA4426157.1"/>
    <property type="molecule type" value="Genomic_DNA"/>
</dbReference>
<keyword evidence="2" id="KW-1185">Reference proteome</keyword>
<dbReference type="Proteomes" id="UP001500622">
    <property type="component" value="Unassembled WGS sequence"/>
</dbReference>
<dbReference type="RefSeq" id="WP_345216558.1">
    <property type="nucleotide sequence ID" value="NZ_BAABGN010000011.1"/>
</dbReference>
<evidence type="ECO:0000313" key="1">
    <source>
        <dbReference type="EMBL" id="GAA4426157.1"/>
    </source>
</evidence>
<comment type="caution">
    <text evidence="1">The sequence shown here is derived from an EMBL/GenBank/DDBJ whole genome shotgun (WGS) entry which is preliminary data.</text>
</comment>
<name>A0ABP8LD48_9MICO</name>
<reference evidence="2" key="1">
    <citation type="journal article" date="2019" name="Int. J. Syst. Evol. Microbiol.">
        <title>The Global Catalogue of Microorganisms (GCM) 10K type strain sequencing project: providing services to taxonomists for standard genome sequencing and annotation.</title>
        <authorList>
            <consortium name="The Broad Institute Genomics Platform"/>
            <consortium name="The Broad Institute Genome Sequencing Center for Infectious Disease"/>
            <person name="Wu L."/>
            <person name="Ma J."/>
        </authorList>
    </citation>
    <scope>NUCLEOTIDE SEQUENCE [LARGE SCALE GENOMIC DNA]</scope>
    <source>
        <strain evidence="2">JCM 17810</strain>
    </source>
</reference>
<accession>A0ABP8LD48</accession>
<sequence length="145" mass="15148">MSWSRRRTRAVIALLVGGIAMLAGAALLGGGSIRACPAIGYADISSIELEFDPSLGVNAVAACLGTDCQPVALTGAGGKWSVPQSAEYLQSTEPGSVTQVKVEASSEGDVVVEKVFEVARERDDGTWWQPECPGPYHYLPVSIGP</sequence>
<gene>
    <name evidence="1" type="ORF">GCM10023169_24660</name>
</gene>
<protein>
    <submittedName>
        <fullName evidence="1">Uncharacterized protein</fullName>
    </submittedName>
</protein>
<organism evidence="1 2">
    <name type="scientific">Georgenia halophila</name>
    <dbReference type="NCBI Taxonomy" id="620889"/>
    <lineage>
        <taxon>Bacteria</taxon>
        <taxon>Bacillati</taxon>
        <taxon>Actinomycetota</taxon>
        <taxon>Actinomycetes</taxon>
        <taxon>Micrococcales</taxon>
        <taxon>Bogoriellaceae</taxon>
        <taxon>Georgenia</taxon>
    </lineage>
</organism>
<evidence type="ECO:0000313" key="2">
    <source>
        <dbReference type="Proteomes" id="UP001500622"/>
    </source>
</evidence>